<dbReference type="SUPFAM" id="SSF88946">
    <property type="entry name" value="Sigma2 domain of RNA polymerase sigma factors"/>
    <property type="match status" value="1"/>
</dbReference>
<sequence length="203" mass="23126">MYTKTRKELVLEHLPLVKKVASKIYKRIPEGAVEFEELVNTGVIGLIKAIDRYDENKAKFSTYAYIKIRGEILDYLRKLDFLPRNVREKVKSGELDALKEEIAAFVSLEEKLFADSDRFTVKDILSSSDRSPEEEVILAELRQKLAEAISKLPEKEQLVLQLIFVEELDLRSISEILGVSVSRVSQLKASAIKRLKSLISDSV</sequence>
<evidence type="ECO:0000259" key="5">
    <source>
        <dbReference type="Pfam" id="PF04542"/>
    </source>
</evidence>
<dbReference type="Proteomes" id="UP000295777">
    <property type="component" value="Unassembled WGS sequence"/>
</dbReference>
<organism evidence="7 8">
    <name type="scientific">Phorcysia thermohydrogeniphila</name>
    <dbReference type="NCBI Taxonomy" id="936138"/>
    <lineage>
        <taxon>Bacteria</taxon>
        <taxon>Pseudomonadati</taxon>
        <taxon>Aquificota</taxon>
        <taxon>Aquificia</taxon>
        <taxon>Desulfurobacteriales</taxon>
        <taxon>Desulfurobacteriaceae</taxon>
        <taxon>Phorcysia</taxon>
    </lineage>
</organism>
<dbReference type="InterPro" id="IPR000943">
    <property type="entry name" value="RNA_pol_sigma70"/>
</dbReference>
<dbReference type="InterPro" id="IPR007630">
    <property type="entry name" value="RNA_pol_sigma70_r4"/>
</dbReference>
<dbReference type="Gene3D" id="1.20.140.160">
    <property type="match status" value="1"/>
</dbReference>
<dbReference type="Pfam" id="PF04545">
    <property type="entry name" value="Sigma70_r4"/>
    <property type="match status" value="1"/>
</dbReference>
<dbReference type="RefSeq" id="WP_132526809.1">
    <property type="nucleotide sequence ID" value="NZ_SMFV01000004.1"/>
</dbReference>
<evidence type="ECO:0000256" key="2">
    <source>
        <dbReference type="ARBA" id="ARBA00023082"/>
    </source>
</evidence>
<protein>
    <submittedName>
        <fullName evidence="7">RNA polymerase sigma-28 (SigD/FliA/WhiG) subunit</fullName>
    </submittedName>
</protein>
<evidence type="ECO:0000256" key="1">
    <source>
        <dbReference type="ARBA" id="ARBA00023015"/>
    </source>
</evidence>
<keyword evidence="2" id="KW-0731">Sigma factor</keyword>
<evidence type="ECO:0000259" key="6">
    <source>
        <dbReference type="Pfam" id="PF04545"/>
    </source>
</evidence>
<dbReference type="InterPro" id="IPR013325">
    <property type="entry name" value="RNA_pol_sigma_r2"/>
</dbReference>
<evidence type="ECO:0000256" key="4">
    <source>
        <dbReference type="ARBA" id="ARBA00023163"/>
    </source>
</evidence>
<reference evidence="7 8" key="1">
    <citation type="submission" date="2019-03" db="EMBL/GenBank/DDBJ databases">
        <title>Genomic Encyclopedia of Archaeal and Bacterial Type Strains, Phase II (KMG-II): from individual species to whole genera.</title>
        <authorList>
            <person name="Goeker M."/>
        </authorList>
    </citation>
    <scope>NUCLEOTIDE SEQUENCE [LARGE SCALE GENOMIC DNA]</scope>
    <source>
        <strain evidence="7 8">DSM 24425</strain>
    </source>
</reference>
<keyword evidence="4" id="KW-0804">Transcription</keyword>
<accession>A0A4R1G8G5</accession>
<dbReference type="PANTHER" id="PTHR30385:SF7">
    <property type="entry name" value="RNA POLYMERASE SIGMA FACTOR FLIA"/>
    <property type="match status" value="1"/>
</dbReference>
<dbReference type="NCBIfam" id="TIGR02937">
    <property type="entry name" value="sigma70-ECF"/>
    <property type="match status" value="1"/>
</dbReference>
<dbReference type="InterPro" id="IPR014284">
    <property type="entry name" value="RNA_pol_sigma-70_dom"/>
</dbReference>
<dbReference type="PRINTS" id="PR00046">
    <property type="entry name" value="SIGMA70FCT"/>
</dbReference>
<dbReference type="InterPro" id="IPR013324">
    <property type="entry name" value="RNA_pol_sigma_r3/r4-like"/>
</dbReference>
<dbReference type="GO" id="GO:0003677">
    <property type="term" value="F:DNA binding"/>
    <property type="evidence" value="ECO:0007669"/>
    <property type="project" value="UniProtKB-KW"/>
</dbReference>
<dbReference type="CDD" id="cd06171">
    <property type="entry name" value="Sigma70_r4"/>
    <property type="match status" value="1"/>
</dbReference>
<gene>
    <name evidence="7" type="ORF">CLV27_1202</name>
</gene>
<dbReference type="PANTHER" id="PTHR30385">
    <property type="entry name" value="SIGMA FACTOR F FLAGELLAR"/>
    <property type="match status" value="1"/>
</dbReference>
<dbReference type="SUPFAM" id="SSF88659">
    <property type="entry name" value="Sigma3 and sigma4 domains of RNA polymerase sigma factors"/>
    <property type="match status" value="1"/>
</dbReference>
<keyword evidence="8" id="KW-1185">Reference proteome</keyword>
<feature type="domain" description="RNA polymerase sigma-70 region 4" evidence="6">
    <location>
        <begin position="148"/>
        <end position="196"/>
    </location>
</feature>
<keyword evidence="1" id="KW-0805">Transcription regulation</keyword>
<comment type="caution">
    <text evidence="7">The sequence shown here is derived from an EMBL/GenBank/DDBJ whole genome shotgun (WGS) entry which is preliminary data.</text>
</comment>
<dbReference type="OrthoDB" id="9799825at2"/>
<evidence type="ECO:0000313" key="8">
    <source>
        <dbReference type="Proteomes" id="UP000295777"/>
    </source>
</evidence>
<dbReference type="GO" id="GO:0016987">
    <property type="term" value="F:sigma factor activity"/>
    <property type="evidence" value="ECO:0007669"/>
    <property type="project" value="UniProtKB-KW"/>
</dbReference>
<keyword evidence="3" id="KW-0238">DNA-binding</keyword>
<dbReference type="AlphaFoldDB" id="A0A4R1G8G5"/>
<evidence type="ECO:0000313" key="7">
    <source>
        <dbReference type="EMBL" id="TCK03888.1"/>
    </source>
</evidence>
<dbReference type="EMBL" id="SMFV01000004">
    <property type="protein sequence ID" value="TCK03888.1"/>
    <property type="molecule type" value="Genomic_DNA"/>
</dbReference>
<evidence type="ECO:0000256" key="3">
    <source>
        <dbReference type="ARBA" id="ARBA00023125"/>
    </source>
</evidence>
<name>A0A4R1G8G5_9BACT</name>
<dbReference type="Gene3D" id="1.10.1740.10">
    <property type="match status" value="1"/>
</dbReference>
<proteinExistence type="predicted"/>
<feature type="domain" description="RNA polymerase sigma-70 region 2" evidence="5">
    <location>
        <begin position="9"/>
        <end position="79"/>
    </location>
</feature>
<dbReference type="GO" id="GO:0006352">
    <property type="term" value="P:DNA-templated transcription initiation"/>
    <property type="evidence" value="ECO:0007669"/>
    <property type="project" value="InterPro"/>
</dbReference>
<dbReference type="Pfam" id="PF04542">
    <property type="entry name" value="Sigma70_r2"/>
    <property type="match status" value="1"/>
</dbReference>
<dbReference type="InterPro" id="IPR007627">
    <property type="entry name" value="RNA_pol_sigma70_r2"/>
</dbReference>